<feature type="binding site" evidence="3">
    <location>
        <position position="284"/>
    </location>
    <ligand>
        <name>Mg(2+)</name>
        <dbReference type="ChEBI" id="CHEBI:18420"/>
        <label>1</label>
    </ligand>
</feature>
<name>A0A7M4DGS0_9MICO</name>
<keyword evidence="3" id="KW-0479">Metal-binding</keyword>
<dbReference type="GO" id="GO:0016787">
    <property type="term" value="F:hydrolase activity"/>
    <property type="evidence" value="ECO:0007669"/>
    <property type="project" value="UniProtKB-KW"/>
</dbReference>
<comment type="similarity">
    <text evidence="1">Belongs to the ADP-ribosylglycohydrolase family.</text>
</comment>
<dbReference type="InterPro" id="IPR036705">
    <property type="entry name" value="Ribosyl_crysJ1_sf"/>
</dbReference>
<dbReference type="GO" id="GO:0046872">
    <property type="term" value="F:metal ion binding"/>
    <property type="evidence" value="ECO:0007669"/>
    <property type="project" value="UniProtKB-KW"/>
</dbReference>
<dbReference type="Gene3D" id="1.10.4080.10">
    <property type="entry name" value="ADP-ribosylation/Crystallin J1"/>
    <property type="match status" value="1"/>
</dbReference>
<feature type="binding site" evidence="3">
    <location>
        <position position="285"/>
    </location>
    <ligand>
        <name>Mg(2+)</name>
        <dbReference type="ChEBI" id="CHEBI:18420"/>
        <label>1</label>
    </ligand>
</feature>
<feature type="binding site" evidence="3">
    <location>
        <position position="59"/>
    </location>
    <ligand>
        <name>Mg(2+)</name>
        <dbReference type="ChEBI" id="CHEBI:18420"/>
        <label>1</label>
    </ligand>
</feature>
<keyword evidence="5" id="KW-1185">Reference proteome</keyword>
<dbReference type="AlphaFoldDB" id="A0A7M4DGS0"/>
<gene>
    <name evidence="4" type="ORF">HALOF300_01317</name>
</gene>
<sequence>MNEQDYTERTYAGVLGKIVGVYLGRPVEGWAYADIVERFGRLTHYVNDQLGIPVVTADDDISGTFAFSRAVLDHARTGPLTARQVGETWLNYIVEDRTILWWGGRGRSTEHTAYLNLKNGVPAPGSGSARRNGRTLPVQVGAQIFVDGFAMMSPGDPDRAAAHARAAASVSHDGVAVDAAAFIAAMEALAYIEPDLHALIETGRAQVADPVLQHIIDDVLAWCAPGADWREVRERIEKTYGYSVFDGPCPATTNNAAVLAALLLGGDSFHRAVSIAASAGWDTDSNAGVVGALNGIRLGLGALDAEADLRSPVADRLLVVTADGGECMSDAVQQTRAIAAGRRLLDGLPPAPREARFAFELPGSVQGFTPCLDVGSPYTRVAVANVRPRPGGPAGPDASGLVITCAGVTESVAAAVSTPVFLPRADGGDNFSTIASPTLYPGQRVRLTARLALGTSHAAPTLRPYVLIETDARMEATFGPELLLADEPRELVWEVPEVGANPILRFGVAVTSMGRFDGDVVLERVDWSGAPVRHARSGVLMTSIWDLTPEPLRAWVNSAKNFEADFRYSYSVSHPEGTGLATIGTRDWDDYTFTSTLVFNPHERGGLVVRARGHRRYYAAVFESWQRISLVRRDHDREAILASAPFAYTEDVPYRVTVSCHRDRLTVRIDDAEVLTASDTAENAHSSGGAGFLVTTGTVLADGFEVGSLAGPDR</sequence>
<feature type="binding site" evidence="3">
    <location>
        <position position="282"/>
    </location>
    <ligand>
        <name>Mg(2+)</name>
        <dbReference type="ChEBI" id="CHEBI:18420"/>
        <label>1</label>
    </ligand>
</feature>
<dbReference type="SUPFAM" id="SSF101478">
    <property type="entry name" value="ADP-ribosylglycohydrolase"/>
    <property type="match status" value="1"/>
</dbReference>
<keyword evidence="3" id="KW-0460">Magnesium</keyword>
<evidence type="ECO:0000256" key="2">
    <source>
        <dbReference type="ARBA" id="ARBA00022801"/>
    </source>
</evidence>
<dbReference type="Proteomes" id="UP000419743">
    <property type="component" value="Unassembled WGS sequence"/>
</dbReference>
<comment type="caution">
    <text evidence="4">The sequence shown here is derived from an EMBL/GenBank/DDBJ whole genome shotgun (WGS) entry which is preliminary data.</text>
</comment>
<evidence type="ECO:0000313" key="4">
    <source>
        <dbReference type="EMBL" id="VZO36113.1"/>
    </source>
</evidence>
<dbReference type="EMBL" id="CACRYJ010000017">
    <property type="protein sequence ID" value="VZO36113.1"/>
    <property type="molecule type" value="Genomic_DNA"/>
</dbReference>
<protein>
    <submittedName>
        <fullName evidence="4">ADP-ribosylglycohydrolase</fullName>
    </submittedName>
</protein>
<evidence type="ECO:0000256" key="1">
    <source>
        <dbReference type="ARBA" id="ARBA00010702"/>
    </source>
</evidence>
<proteinExistence type="inferred from homology"/>
<dbReference type="InterPro" id="IPR050792">
    <property type="entry name" value="ADP-ribosylglycohydrolase"/>
</dbReference>
<accession>A0A7M4DGS0</accession>
<evidence type="ECO:0000313" key="5">
    <source>
        <dbReference type="Proteomes" id="UP000419743"/>
    </source>
</evidence>
<feature type="binding site" evidence="3">
    <location>
        <position position="60"/>
    </location>
    <ligand>
        <name>Mg(2+)</name>
        <dbReference type="ChEBI" id="CHEBI:18420"/>
        <label>1</label>
    </ligand>
</feature>
<dbReference type="PANTHER" id="PTHR16222:SF24">
    <property type="entry name" value="ADP-RIBOSYLHYDROLASE ARH3"/>
    <property type="match status" value="1"/>
</dbReference>
<dbReference type="InterPro" id="IPR005502">
    <property type="entry name" value="Ribosyl_crysJ1"/>
</dbReference>
<dbReference type="Pfam" id="PF03747">
    <property type="entry name" value="ADP_ribosyl_GH"/>
    <property type="match status" value="1"/>
</dbReference>
<organism evidence="4 5">
    <name type="scientific">Occultella aeris</name>
    <dbReference type="NCBI Taxonomy" id="2761496"/>
    <lineage>
        <taxon>Bacteria</taxon>
        <taxon>Bacillati</taxon>
        <taxon>Actinomycetota</taxon>
        <taxon>Actinomycetes</taxon>
        <taxon>Micrococcales</taxon>
        <taxon>Ruaniaceae</taxon>
        <taxon>Occultella</taxon>
    </lineage>
</organism>
<evidence type="ECO:0000256" key="3">
    <source>
        <dbReference type="PIRSR" id="PIRSR605502-1"/>
    </source>
</evidence>
<dbReference type="PANTHER" id="PTHR16222">
    <property type="entry name" value="ADP-RIBOSYLGLYCOHYDROLASE"/>
    <property type="match status" value="1"/>
</dbReference>
<dbReference type="Gene3D" id="2.60.120.560">
    <property type="entry name" value="Exo-inulinase, domain 1"/>
    <property type="match status" value="1"/>
</dbReference>
<keyword evidence="2 4" id="KW-0378">Hydrolase</keyword>
<reference evidence="4 5" key="1">
    <citation type="submission" date="2019-11" db="EMBL/GenBank/DDBJ databases">
        <authorList>
            <person name="Criscuolo A."/>
        </authorList>
    </citation>
    <scope>NUCLEOTIDE SEQUENCE [LARGE SCALE GENOMIC DNA]</scope>
    <source>
        <strain evidence="4">CIP111667</strain>
    </source>
</reference>
<comment type="cofactor">
    <cofactor evidence="3">
        <name>Mg(2+)</name>
        <dbReference type="ChEBI" id="CHEBI:18420"/>
    </cofactor>
    <text evidence="3">Binds 2 magnesium ions per subunit.</text>
</comment>